<proteinExistence type="predicted"/>
<accession>A0A0F9SMT1</accession>
<gene>
    <name evidence="1" type="ORF">LCGC14_0499160</name>
</gene>
<comment type="caution">
    <text evidence="1">The sequence shown here is derived from an EMBL/GenBank/DDBJ whole genome shotgun (WGS) entry which is preliminary data.</text>
</comment>
<name>A0A0F9SMT1_9ZZZZ</name>
<protein>
    <submittedName>
        <fullName evidence="1">Uncharacterized protein</fullName>
    </submittedName>
</protein>
<evidence type="ECO:0000313" key="1">
    <source>
        <dbReference type="EMBL" id="KKN63682.1"/>
    </source>
</evidence>
<sequence length="93" mass="10784">MQEVPDINLIPHEGDIICDECRQEASFLIGPEPINDGKNRCKACFGQHYPQYKDAVTDFSDLLDLMLEMQSRMMTTDMMHELYGNQEEPEEKD</sequence>
<dbReference type="AlphaFoldDB" id="A0A0F9SMT1"/>
<dbReference type="EMBL" id="LAZR01000582">
    <property type="protein sequence ID" value="KKN63682.1"/>
    <property type="molecule type" value="Genomic_DNA"/>
</dbReference>
<reference evidence="1" key="1">
    <citation type="journal article" date="2015" name="Nature">
        <title>Complex archaea that bridge the gap between prokaryotes and eukaryotes.</title>
        <authorList>
            <person name="Spang A."/>
            <person name="Saw J.H."/>
            <person name="Jorgensen S.L."/>
            <person name="Zaremba-Niedzwiedzka K."/>
            <person name="Martijn J."/>
            <person name="Lind A.E."/>
            <person name="van Eijk R."/>
            <person name="Schleper C."/>
            <person name="Guy L."/>
            <person name="Ettema T.J."/>
        </authorList>
    </citation>
    <scope>NUCLEOTIDE SEQUENCE</scope>
</reference>
<organism evidence="1">
    <name type="scientific">marine sediment metagenome</name>
    <dbReference type="NCBI Taxonomy" id="412755"/>
    <lineage>
        <taxon>unclassified sequences</taxon>
        <taxon>metagenomes</taxon>
        <taxon>ecological metagenomes</taxon>
    </lineage>
</organism>